<gene>
    <name evidence="3" type="primary">LOC108701741</name>
</gene>
<feature type="compositionally biased region" description="Low complexity" evidence="1">
    <location>
        <begin position="769"/>
        <end position="782"/>
    </location>
</feature>
<sequence>MYGHKQESPKHIVGVTSRCPVTYLKWLKDLLKTLYSDLVLRVKYLPISDGNSRQWNTEVKACSIVILYHSTKEGSINITGTRGTTYKKELIYLTHHLGQEKVMVVLDDVKPSSEAEKERTRKSLNSLQQYCGMILLLPENSKYSALQREDQDIRKFLMGAHCIKRSTSPPTSSRSAKNLHQTYQPNPKPGRNMAHQSDIRSSFKTREHLHQSSNYNHNLGPRLNQPLARTKFHKVGIFSRAAGSHYQWLMNQLKAAFVNDMAVSFHSVPISNNYSDFTSELTKCTFAILYHTWNSGRLNVTDVPDSLYDRELKDLSLYLGKNNVLVVLDDLTDSGLEEKKKILQNQPSINRLAQELFLFSEKDKKSKGGSYYSASTSESQNLKIKLQKIINVIKDNEPKSPGFAAMKEGLKQREIQRPTSRPPQANTSGSPTNLRQGHQSESQPSYKPGKYSSSDHVPHSHRPWQKPPSPPTRFHKVGIFSRAAGSHYQWLVNQLKTIFVNDIAVTFHSAPISNKYFDFSTELTKCTFAILYHTLNSGRLNVTDVSDSLYDRELADLSLHLGKNNVIVILDDLMDSSPAEKKKILQNQPSIKRLAHELFLFSEKEKGSSRGSYTFDNTLESTTLRLKLEQIMQIINDNTGKAASKIMDHRQNDLFETEYKSQFTATQQKDDLEASLSPSKSDKGKPTLDRGSSTWETKVNISYDDVTDIASKIELDNSHNKGPTLTRSEEHVKKMYKDSGITGAPTISRARTPQSSFLRSHMDTFGTLPSKTPPSASYAKSSKATDHDQERPLSSLSTKNHDSLLKTEGSSSPRLLSQMQSTHFVNLMDNMFQQQRDLILYHCKSQLLMNEKIIKAWHDSLQYMKDMENKLSEYQHIIHKQDLTICKQENMIRQLRDTHPVYRQNYK</sequence>
<organism evidence="2 3">
    <name type="scientific">Xenopus laevis</name>
    <name type="common">African clawed frog</name>
    <dbReference type="NCBI Taxonomy" id="8355"/>
    <lineage>
        <taxon>Eukaryota</taxon>
        <taxon>Metazoa</taxon>
        <taxon>Chordata</taxon>
        <taxon>Craniata</taxon>
        <taxon>Vertebrata</taxon>
        <taxon>Euteleostomi</taxon>
        <taxon>Amphibia</taxon>
        <taxon>Batrachia</taxon>
        <taxon>Anura</taxon>
        <taxon>Pipoidea</taxon>
        <taxon>Pipidae</taxon>
        <taxon>Xenopodinae</taxon>
        <taxon>Xenopus</taxon>
        <taxon>Xenopus</taxon>
    </lineage>
</organism>
<reference evidence="3" key="1">
    <citation type="submission" date="2025-08" db="UniProtKB">
        <authorList>
            <consortium name="RefSeq"/>
        </authorList>
    </citation>
    <scope>IDENTIFICATION</scope>
    <source>
        <strain evidence="3">J_2021</strain>
        <tissue evidence="3">Erythrocytes</tissue>
    </source>
</reference>
<feature type="compositionally biased region" description="Polar residues" evidence="1">
    <location>
        <begin position="176"/>
        <end position="185"/>
    </location>
</feature>
<dbReference type="RefSeq" id="XP_041432317.1">
    <property type="nucleotide sequence ID" value="XM_041576383.1"/>
</dbReference>
<evidence type="ECO:0000313" key="3">
    <source>
        <dbReference type="RefSeq" id="XP_041432317.1"/>
    </source>
</evidence>
<dbReference type="GeneID" id="108701741"/>
<feature type="region of interest" description="Disordered" evidence="1">
    <location>
        <begin position="666"/>
        <end position="693"/>
    </location>
</feature>
<dbReference type="Proteomes" id="UP000186698">
    <property type="component" value="Chromosome 9_10L"/>
</dbReference>
<feature type="region of interest" description="Disordered" evidence="1">
    <location>
        <begin position="414"/>
        <end position="471"/>
    </location>
</feature>
<feature type="compositionally biased region" description="Low complexity" evidence="1">
    <location>
        <begin position="165"/>
        <end position="175"/>
    </location>
</feature>
<name>A0A8J1LS18_XENLA</name>
<feature type="compositionally biased region" description="Polar residues" evidence="1">
    <location>
        <begin position="417"/>
        <end position="455"/>
    </location>
</feature>
<evidence type="ECO:0000256" key="1">
    <source>
        <dbReference type="SAM" id="MobiDB-lite"/>
    </source>
</evidence>
<dbReference type="OrthoDB" id="9909839at2759"/>
<feature type="region of interest" description="Disordered" evidence="1">
    <location>
        <begin position="164"/>
        <end position="195"/>
    </location>
</feature>
<protein>
    <submittedName>
        <fullName evidence="3">Uncharacterized protein LOC108701741 isoform X1</fullName>
    </submittedName>
</protein>
<evidence type="ECO:0000313" key="2">
    <source>
        <dbReference type="Proteomes" id="UP000186698"/>
    </source>
</evidence>
<dbReference type="KEGG" id="xla:108701741"/>
<feature type="region of interest" description="Disordered" evidence="1">
    <location>
        <begin position="761"/>
        <end position="815"/>
    </location>
</feature>
<proteinExistence type="predicted"/>
<keyword evidence="2" id="KW-1185">Reference proteome</keyword>
<dbReference type="AlphaFoldDB" id="A0A8J1LS18"/>
<accession>A0A8J1LS18</accession>